<evidence type="ECO:0000313" key="4">
    <source>
        <dbReference type="Proteomes" id="UP001189429"/>
    </source>
</evidence>
<proteinExistence type="predicted"/>
<evidence type="ECO:0008006" key="5">
    <source>
        <dbReference type="Google" id="ProtNLM"/>
    </source>
</evidence>
<organism evidence="3 4">
    <name type="scientific">Prorocentrum cordatum</name>
    <dbReference type="NCBI Taxonomy" id="2364126"/>
    <lineage>
        <taxon>Eukaryota</taxon>
        <taxon>Sar</taxon>
        <taxon>Alveolata</taxon>
        <taxon>Dinophyceae</taxon>
        <taxon>Prorocentrales</taxon>
        <taxon>Prorocentraceae</taxon>
        <taxon>Prorocentrum</taxon>
    </lineage>
</organism>
<dbReference type="Proteomes" id="UP001189429">
    <property type="component" value="Unassembled WGS sequence"/>
</dbReference>
<sequence length="830" mass="86141">PTSTCPDVHCDCSGLRGESLHGPSGAVLLLGGLCILVAGAAAGTAGTILVLRRRSSPWISSEGGDTGDVLGEEARAQVGVFLGVAFNIGGRDLVHERVVVALNPATPGSASIVTVDGDEYEEQFVGSADVRYWGLLPMELQGAARRACARLGLAAPVSAVVPNVGGRAAAPAAACAAAAPAPLAPPAAPVAGGLGALVAALSGPAGAAPAGVGALAAAAPAAGGVLARPAVPAAPAPAPAAAAAPGAPCAALVADGAAGPAGGAVPAPFALGGDARALAVTRDARADFRASVATTVELPWADWPVRGPRTLQRALQYMAHRAGTPTAHHQRWLSETGLELEAPGVELHHMACMVLETSVTYDQERATNLAHLELVARAIQVQEERYRHLVAPSETGAADRAVAMGSLELDGSARVCPALRGHLALELQREMAVARERRKAREERALAGGGGGGRAGGEGRGRRGRGGRGGRGGGANAAGHIWDSIVAPGPEPDEYRDDISDPSGPPAPLHGLLGERDSAALREWRRHVLRDFEETRQLRGEACPQGPCTDPALLRSPVDYASFLGAMVERRVLIFSPAHGRRGNMGVFFAPKKSGRLRVIFDARLANCAFTDAPRTQLPSASAWGRLETGGTRISVASADLDVAFYRAQAPEGMEERFALPPIAAECLAPLGIAVAGVTGEDLVLPQVVVLPMGFSSALHLCQTVLQTPLFRAGFSPEDLALDGNCGSPNQVSQRLQVVTDDLTRHGLAVHELEAPSQNRDFLGLSLREGRWLSLRTRNIWRLRAAIRAATRRQVISGPLLRALAGRIAWALLLRRELLCILNSTDAYIQ</sequence>
<evidence type="ECO:0000256" key="2">
    <source>
        <dbReference type="SAM" id="Phobius"/>
    </source>
</evidence>
<comment type="caution">
    <text evidence="3">The sequence shown here is derived from an EMBL/GenBank/DDBJ whole genome shotgun (WGS) entry which is preliminary data.</text>
</comment>
<feature type="compositionally biased region" description="Gly residues" evidence="1">
    <location>
        <begin position="447"/>
        <end position="458"/>
    </location>
</feature>
<keyword evidence="2" id="KW-1133">Transmembrane helix</keyword>
<dbReference type="EMBL" id="CAUYUJ010015996">
    <property type="protein sequence ID" value="CAK0860627.1"/>
    <property type="molecule type" value="Genomic_DNA"/>
</dbReference>
<feature type="region of interest" description="Disordered" evidence="1">
    <location>
        <begin position="439"/>
        <end position="507"/>
    </location>
</feature>
<feature type="non-terminal residue" evidence="3">
    <location>
        <position position="1"/>
    </location>
</feature>
<keyword evidence="2" id="KW-0472">Membrane</keyword>
<feature type="non-terminal residue" evidence="3">
    <location>
        <position position="830"/>
    </location>
</feature>
<evidence type="ECO:0000313" key="3">
    <source>
        <dbReference type="EMBL" id="CAK0860627.1"/>
    </source>
</evidence>
<feature type="transmembrane region" description="Helical" evidence="2">
    <location>
        <begin position="26"/>
        <end position="51"/>
    </location>
</feature>
<evidence type="ECO:0000256" key="1">
    <source>
        <dbReference type="SAM" id="MobiDB-lite"/>
    </source>
</evidence>
<protein>
    <recommendedName>
        <fullName evidence="5">DNA-directed DNA polymerase</fullName>
    </recommendedName>
</protein>
<name>A0ABN9UL89_9DINO</name>
<keyword evidence="2" id="KW-0812">Transmembrane</keyword>
<keyword evidence="4" id="KW-1185">Reference proteome</keyword>
<accession>A0ABN9UL89</accession>
<gene>
    <name evidence="3" type="ORF">PCOR1329_LOCUS49533</name>
</gene>
<reference evidence="3" key="1">
    <citation type="submission" date="2023-10" db="EMBL/GenBank/DDBJ databases">
        <authorList>
            <person name="Chen Y."/>
            <person name="Shah S."/>
            <person name="Dougan E. K."/>
            <person name="Thang M."/>
            <person name="Chan C."/>
        </authorList>
    </citation>
    <scope>NUCLEOTIDE SEQUENCE [LARGE SCALE GENOMIC DNA]</scope>
</reference>